<organism evidence="1">
    <name type="scientific">Sesamum radiatum</name>
    <name type="common">Black benniseed</name>
    <dbReference type="NCBI Taxonomy" id="300843"/>
    <lineage>
        <taxon>Eukaryota</taxon>
        <taxon>Viridiplantae</taxon>
        <taxon>Streptophyta</taxon>
        <taxon>Embryophyta</taxon>
        <taxon>Tracheophyta</taxon>
        <taxon>Spermatophyta</taxon>
        <taxon>Magnoliopsida</taxon>
        <taxon>eudicotyledons</taxon>
        <taxon>Gunneridae</taxon>
        <taxon>Pentapetalae</taxon>
        <taxon>asterids</taxon>
        <taxon>lamiids</taxon>
        <taxon>Lamiales</taxon>
        <taxon>Pedaliaceae</taxon>
        <taxon>Sesamum</taxon>
    </lineage>
</organism>
<proteinExistence type="predicted"/>
<dbReference type="EMBL" id="JACGWJ010000018">
    <property type="protein sequence ID" value="KAL0349993.1"/>
    <property type="molecule type" value="Genomic_DNA"/>
</dbReference>
<sequence length="189" mass="21322">SHTAPEDIGTLSNLVKILCSFFFLCSIALIPQQVVSEQVEMAMTSAKFKVVMFDGTGNFRLWQTSVKDLLAQQGILKVLRSQKPTSMDDEDWEELQQHAAGTIRLCLADEIMLYGLKMQEGFDLAQHVNVFNQIITDLASLDVNIEDEDKAMILLFSLPFSYKHLVTTLTYGKETIKVDEISSFSHLRV</sequence>
<comment type="caution">
    <text evidence="1">The sequence shown here is derived from an EMBL/GenBank/DDBJ whole genome shotgun (WGS) entry which is preliminary data.</text>
</comment>
<feature type="non-terminal residue" evidence="1">
    <location>
        <position position="1"/>
    </location>
</feature>
<protein>
    <submittedName>
        <fullName evidence="1">Retrovirus-related Pol polyprotein from transposon TNT 1-94</fullName>
    </submittedName>
</protein>
<name>A0AAW2P364_SESRA</name>
<reference evidence="1" key="2">
    <citation type="journal article" date="2024" name="Plant">
        <title>Genomic evolution and insights into agronomic trait innovations of Sesamum species.</title>
        <authorList>
            <person name="Miao H."/>
            <person name="Wang L."/>
            <person name="Qu L."/>
            <person name="Liu H."/>
            <person name="Sun Y."/>
            <person name="Le M."/>
            <person name="Wang Q."/>
            <person name="Wei S."/>
            <person name="Zheng Y."/>
            <person name="Lin W."/>
            <person name="Duan Y."/>
            <person name="Cao H."/>
            <person name="Xiong S."/>
            <person name="Wang X."/>
            <person name="Wei L."/>
            <person name="Li C."/>
            <person name="Ma Q."/>
            <person name="Ju M."/>
            <person name="Zhao R."/>
            <person name="Li G."/>
            <person name="Mu C."/>
            <person name="Tian Q."/>
            <person name="Mei H."/>
            <person name="Zhang T."/>
            <person name="Gao T."/>
            <person name="Zhang H."/>
        </authorList>
    </citation>
    <scope>NUCLEOTIDE SEQUENCE</scope>
    <source>
        <strain evidence="1">G02</strain>
    </source>
</reference>
<evidence type="ECO:0000313" key="1">
    <source>
        <dbReference type="EMBL" id="KAL0349993.1"/>
    </source>
</evidence>
<gene>
    <name evidence="1" type="ORF">Sradi_4148500</name>
</gene>
<dbReference type="AlphaFoldDB" id="A0AAW2P364"/>
<accession>A0AAW2P364</accession>
<dbReference type="Pfam" id="PF14223">
    <property type="entry name" value="Retrotran_gag_2"/>
    <property type="match status" value="1"/>
</dbReference>
<reference evidence="1" key="1">
    <citation type="submission" date="2020-06" db="EMBL/GenBank/DDBJ databases">
        <authorList>
            <person name="Li T."/>
            <person name="Hu X."/>
            <person name="Zhang T."/>
            <person name="Song X."/>
            <person name="Zhang H."/>
            <person name="Dai N."/>
            <person name="Sheng W."/>
            <person name="Hou X."/>
            <person name="Wei L."/>
        </authorList>
    </citation>
    <scope>NUCLEOTIDE SEQUENCE</scope>
    <source>
        <strain evidence="1">G02</strain>
        <tissue evidence="1">Leaf</tissue>
    </source>
</reference>